<dbReference type="Pfam" id="PF00004">
    <property type="entry name" value="AAA"/>
    <property type="match status" value="1"/>
</dbReference>
<sequence length="1138" mass="130561">MMETPTVDTTTTSGGDPLKQLAQLFELGDDAINLDYLSLCVTASSVEAACDTLSAKYLDMKSSESESANRAIHQMTTHSSSAIIQNVSLSQVICQILVKQNQPVVIEFIHNFLLFPLAQTASTHSNNTEKISALSPDILIHGSLTSGCTLDVFIRTQLQARGGTIDVGRPLTKFPLVEPITLIDEFDTWYFDHLRGLFELTLIPEKEEFPRRWKLTSDTKIVFVFQFPIQYENNEQTSRNTDRPSTVSLERFVNDVCEKENNGMAEKWLEGLRRDDLFTFDHLANLKHMEWSELRNLSMNGRKILKSYVDREKQMIGDVNTITKTKTIENTSDIQSQSEILACLHQIKLYFHHKLADRFAEAGVPSPAKLNPRCVRLSFDEMRRDGFADDGLFDQMEKFFLALTMVEQDLAIDEKRWRSIAEVRRNEKEQLLAKQDRLFIELNEKENEYYDHYDSIRKLRKDNVSQRRVSIGEDGERYEAFPVSELIEDHQIAMEQLESVRTDLRTQLQDTKYLIDNIEQTLNEHNVRSGRHNERDLIKPNRGFIMYGPPGTGKSDIMSKLSTRIGINMVAPPLAAGELNRPLVGESERIISDICMRCHRTPHLMCCVSIDEIDSLAPKRTDDSRDGDVAKLSVLLSVIEGIKDVPNLMIFCATNRLHMMDKAFLRRMSGKFFVGRPSSHARKSILRGMKSWHMPPYLLESLTMATTNFSGAALRALRRSITVHCIDTERVNPRYQLDYRTMLELADATAKDYHILIGAQTLPTLLLRDIDNNQLSEATHQPTARFNGLPNKRNSVYTGKIMVNLHVRRIDVEAILIQRGTGDREKVVYQEFLLGSETDLQELLPRLTFYGKSRNVQLLQLIDLNLLSEESAYDEKQKFEILKERLDECAEYRRSMIVYDLDSLIGVNKSEGNSSMGRSTNFSLTNQNVYTYVKEKFQHAYIEAPLTSQEDNSNNNFNEEKWSVMVISDPFLLRQFCDDVKFTRPPSEIEEEEAEMRRADERIKCVQCNDFYIEQDNKMGVCNHHDGFVYDNHSLKLVPWSQRAAMSQLLKEEADAIKRLSTTTMSPEEKERSEREKLRFKFICCDQTVQVAGAMGGFKSLFEKMTCSHEVLAARSTSDQYQLNATPPSEERIVRISH</sequence>
<feature type="domain" description="AAA+ ATPase" evidence="3">
    <location>
        <begin position="540"/>
        <end position="678"/>
    </location>
</feature>
<reference evidence="4" key="1">
    <citation type="submission" date="2021-02" db="EMBL/GenBank/DDBJ databases">
        <authorList>
            <person name="Nowell W R."/>
        </authorList>
    </citation>
    <scope>NUCLEOTIDE SEQUENCE</scope>
</reference>
<dbReference type="InterPro" id="IPR050168">
    <property type="entry name" value="AAA_ATPase_domain"/>
</dbReference>
<protein>
    <recommendedName>
        <fullName evidence="3">AAA+ ATPase domain-containing protein</fullName>
    </recommendedName>
</protein>
<dbReference type="OrthoDB" id="10027642at2759"/>
<dbReference type="EMBL" id="CAJOBC010084892">
    <property type="protein sequence ID" value="CAF4323831.1"/>
    <property type="molecule type" value="Genomic_DNA"/>
</dbReference>
<dbReference type="InterPro" id="IPR003960">
    <property type="entry name" value="ATPase_AAA_CS"/>
</dbReference>
<dbReference type="PANTHER" id="PTHR23077">
    <property type="entry name" value="AAA-FAMILY ATPASE"/>
    <property type="match status" value="1"/>
</dbReference>
<dbReference type="Gene3D" id="3.40.50.300">
    <property type="entry name" value="P-loop containing nucleotide triphosphate hydrolases"/>
    <property type="match status" value="1"/>
</dbReference>
<keyword evidence="6" id="KW-1185">Reference proteome</keyword>
<evidence type="ECO:0000256" key="2">
    <source>
        <dbReference type="ARBA" id="ARBA00022840"/>
    </source>
</evidence>
<keyword evidence="1" id="KW-0547">Nucleotide-binding</keyword>
<evidence type="ECO:0000259" key="3">
    <source>
        <dbReference type="SMART" id="SM00382"/>
    </source>
</evidence>
<dbReference type="SUPFAM" id="SSF52540">
    <property type="entry name" value="P-loop containing nucleoside triphosphate hydrolases"/>
    <property type="match status" value="1"/>
</dbReference>
<accession>A0A815PLN6</accession>
<dbReference type="PANTHER" id="PTHR23077:SF171">
    <property type="entry name" value="NUCLEAR VALOSIN-CONTAINING PROTEIN-LIKE"/>
    <property type="match status" value="1"/>
</dbReference>
<dbReference type="Proteomes" id="UP000663829">
    <property type="component" value="Unassembled WGS sequence"/>
</dbReference>
<keyword evidence="2" id="KW-0067">ATP-binding</keyword>
<dbReference type="AlphaFoldDB" id="A0A815PLN6"/>
<dbReference type="PROSITE" id="PS00674">
    <property type="entry name" value="AAA"/>
    <property type="match status" value="1"/>
</dbReference>
<dbReference type="CDD" id="cd19481">
    <property type="entry name" value="RecA-like_protease"/>
    <property type="match status" value="1"/>
</dbReference>
<dbReference type="SMART" id="SM00382">
    <property type="entry name" value="AAA"/>
    <property type="match status" value="1"/>
</dbReference>
<evidence type="ECO:0000313" key="6">
    <source>
        <dbReference type="Proteomes" id="UP000663829"/>
    </source>
</evidence>
<evidence type="ECO:0000256" key="1">
    <source>
        <dbReference type="ARBA" id="ARBA00022741"/>
    </source>
</evidence>
<dbReference type="GO" id="GO:0005524">
    <property type="term" value="F:ATP binding"/>
    <property type="evidence" value="ECO:0007669"/>
    <property type="project" value="UniProtKB-KW"/>
</dbReference>
<dbReference type="InterPro" id="IPR027417">
    <property type="entry name" value="P-loop_NTPase"/>
</dbReference>
<gene>
    <name evidence="4" type="ORF">GPM918_LOCUS34713</name>
    <name evidence="5" type="ORF">SRO942_LOCUS35416</name>
</gene>
<evidence type="ECO:0000313" key="4">
    <source>
        <dbReference type="EMBL" id="CAF1450366.1"/>
    </source>
</evidence>
<dbReference type="InterPro" id="IPR003593">
    <property type="entry name" value="AAA+_ATPase"/>
</dbReference>
<dbReference type="Proteomes" id="UP000681722">
    <property type="component" value="Unassembled WGS sequence"/>
</dbReference>
<name>A0A815PLN6_9BILA</name>
<evidence type="ECO:0000313" key="5">
    <source>
        <dbReference type="EMBL" id="CAF4323831.1"/>
    </source>
</evidence>
<comment type="caution">
    <text evidence="4">The sequence shown here is derived from an EMBL/GenBank/DDBJ whole genome shotgun (WGS) entry which is preliminary data.</text>
</comment>
<dbReference type="EMBL" id="CAJNOQ010019446">
    <property type="protein sequence ID" value="CAF1450366.1"/>
    <property type="molecule type" value="Genomic_DNA"/>
</dbReference>
<dbReference type="InterPro" id="IPR003959">
    <property type="entry name" value="ATPase_AAA_core"/>
</dbReference>
<dbReference type="GO" id="GO:0016887">
    <property type="term" value="F:ATP hydrolysis activity"/>
    <property type="evidence" value="ECO:0007669"/>
    <property type="project" value="InterPro"/>
</dbReference>
<proteinExistence type="predicted"/>
<organism evidence="4 6">
    <name type="scientific">Didymodactylos carnosus</name>
    <dbReference type="NCBI Taxonomy" id="1234261"/>
    <lineage>
        <taxon>Eukaryota</taxon>
        <taxon>Metazoa</taxon>
        <taxon>Spiralia</taxon>
        <taxon>Gnathifera</taxon>
        <taxon>Rotifera</taxon>
        <taxon>Eurotatoria</taxon>
        <taxon>Bdelloidea</taxon>
        <taxon>Philodinida</taxon>
        <taxon>Philodinidae</taxon>
        <taxon>Didymodactylos</taxon>
    </lineage>
</organism>